<feature type="region of interest" description="Disordered" evidence="1">
    <location>
        <begin position="174"/>
        <end position="305"/>
    </location>
</feature>
<dbReference type="AlphaFoldDB" id="A0A6N7QY00"/>
<gene>
    <name evidence="3" type="primary">tapA</name>
    <name evidence="3" type="ORF">GH885_11930</name>
</gene>
<evidence type="ECO:0000256" key="1">
    <source>
        <dbReference type="SAM" id="MobiDB-lite"/>
    </source>
</evidence>
<keyword evidence="2" id="KW-1133">Transmembrane helix</keyword>
<sequence length="305" mass="34372">MAMRSKRIIKYRNKYKKGIIAVQILIILYAALFSISQLTSNTSAFFNHSSAVNFSIPAGSWWDGSDLLFTGKGNQNLNDACPPVEFSVEIKNNGYSMIGPTNYEIFYVENGNPKNGEKISEGTLEAMQAGEITTISYQTEEEGFYVVKAYQHPDYEGEAEKVIWSEKIKVKCPEKDKKNEKEKQADQVESLESEDLEKESNEEDLVEQSDEATEEQPEKDSKEDSTEQPSSKETEEKTDKSSEQTDNKKETTEPEPKEKQASSSEASKETADKPKQAVTNKIAKEKPVDAEEQENSQVEKEGEQE</sequence>
<feature type="compositionally biased region" description="Basic and acidic residues" evidence="1">
    <location>
        <begin position="216"/>
        <end position="275"/>
    </location>
</feature>
<dbReference type="InterPro" id="IPR023848">
    <property type="entry name" value="TasA"/>
</dbReference>
<proteinExistence type="predicted"/>
<dbReference type="Proteomes" id="UP000435187">
    <property type="component" value="Unassembled WGS sequence"/>
</dbReference>
<organism evidence="3 4">
    <name type="scientific">Gracilibacillus thailandensis</name>
    <dbReference type="NCBI Taxonomy" id="563735"/>
    <lineage>
        <taxon>Bacteria</taxon>
        <taxon>Bacillati</taxon>
        <taxon>Bacillota</taxon>
        <taxon>Bacilli</taxon>
        <taxon>Bacillales</taxon>
        <taxon>Bacillaceae</taxon>
        <taxon>Gracilibacillus</taxon>
    </lineage>
</organism>
<comment type="caution">
    <text evidence="3">The sequence shown here is derived from an EMBL/GenBank/DDBJ whole genome shotgun (WGS) entry which is preliminary data.</text>
</comment>
<feature type="compositionally biased region" description="Acidic residues" evidence="1">
    <location>
        <begin position="189"/>
        <end position="215"/>
    </location>
</feature>
<evidence type="ECO:0000256" key="2">
    <source>
        <dbReference type="SAM" id="Phobius"/>
    </source>
</evidence>
<dbReference type="NCBIfam" id="TIGR04087">
    <property type="entry name" value="YqxM_for_SipW"/>
    <property type="match status" value="1"/>
</dbReference>
<evidence type="ECO:0000313" key="4">
    <source>
        <dbReference type="Proteomes" id="UP000435187"/>
    </source>
</evidence>
<feature type="compositionally biased region" description="Basic and acidic residues" evidence="1">
    <location>
        <begin position="174"/>
        <end position="186"/>
    </location>
</feature>
<keyword evidence="2" id="KW-0472">Membrane</keyword>
<evidence type="ECO:0000313" key="3">
    <source>
        <dbReference type="EMBL" id="MRI67043.1"/>
    </source>
</evidence>
<dbReference type="EMBL" id="WJEE01000024">
    <property type="protein sequence ID" value="MRI67043.1"/>
    <property type="molecule type" value="Genomic_DNA"/>
</dbReference>
<reference evidence="3 4" key="1">
    <citation type="submission" date="2019-10" db="EMBL/GenBank/DDBJ databases">
        <title>Gracilibacillus salitolerans sp. nov., a moderate halophile isolated from a saline soil in northwest China.</title>
        <authorList>
            <person name="Gan L."/>
        </authorList>
    </citation>
    <scope>NUCLEOTIDE SEQUENCE [LARGE SCALE GENOMIC DNA]</scope>
    <source>
        <strain evidence="3 4">TP2-8</strain>
    </source>
</reference>
<feature type="transmembrane region" description="Helical" evidence="2">
    <location>
        <begin position="20"/>
        <end position="39"/>
    </location>
</feature>
<name>A0A6N7QY00_9BACI</name>
<keyword evidence="4" id="KW-1185">Reference proteome</keyword>
<dbReference type="GO" id="GO:0097311">
    <property type="term" value="C:bacterial biofilm matrix"/>
    <property type="evidence" value="ECO:0007669"/>
    <property type="project" value="InterPro"/>
</dbReference>
<accession>A0A6N7QY00</accession>
<protein>
    <submittedName>
        <fullName evidence="3">Amyloid fiber anchoring/assembly protein TapA</fullName>
    </submittedName>
</protein>
<keyword evidence="2" id="KW-0812">Transmembrane</keyword>